<evidence type="ECO:0000313" key="8">
    <source>
        <dbReference type="EMBL" id="RZF40069.1"/>
    </source>
</evidence>
<feature type="transmembrane region" description="Helical" evidence="7">
    <location>
        <begin position="510"/>
        <end position="530"/>
    </location>
</feature>
<feature type="transmembrane region" description="Helical" evidence="7">
    <location>
        <begin position="467"/>
        <end position="490"/>
    </location>
</feature>
<feature type="transmembrane region" description="Helical" evidence="7">
    <location>
        <begin position="33"/>
        <end position="54"/>
    </location>
</feature>
<dbReference type="SMR" id="A0A482X2J4"/>
<keyword evidence="9" id="KW-1185">Reference proteome</keyword>
<accession>A0A482X2J4</accession>
<evidence type="ECO:0000256" key="4">
    <source>
        <dbReference type="ARBA" id="ARBA00022989"/>
    </source>
</evidence>
<keyword evidence="6" id="KW-0325">Glycoprotein</keyword>
<dbReference type="OrthoDB" id="420519at2759"/>
<dbReference type="PANTHER" id="PTHR12385">
    <property type="entry name" value="CHOLINE TRANSPORTER-LIKE (SLC FAMILY 44)"/>
    <property type="match status" value="1"/>
</dbReference>
<comment type="similarity">
    <text evidence="2 7">Belongs to the CTL (choline transporter-like) family.</text>
</comment>
<evidence type="ECO:0000256" key="7">
    <source>
        <dbReference type="RuleBase" id="RU368066"/>
    </source>
</evidence>
<comment type="caution">
    <text evidence="8">The sequence shown here is derived from an EMBL/GenBank/DDBJ whole genome shotgun (WGS) entry which is preliminary data.</text>
</comment>
<keyword evidence="3 7" id="KW-0812">Transmembrane</keyword>
<dbReference type="AlphaFoldDB" id="A0A482X2J4"/>
<feature type="transmembrane region" description="Helical" evidence="7">
    <location>
        <begin position="262"/>
        <end position="281"/>
    </location>
</feature>
<feature type="transmembrane region" description="Helical" evidence="7">
    <location>
        <begin position="234"/>
        <end position="255"/>
    </location>
</feature>
<sequence length="721" mass="82703">MSPRVQQDADYGNSLHHDPDFKGPRRNRSCTDIICLLFFIIAMVAWVIIGKYAYQHGDLDRLLVPADSDGRRCGLDSDVKKKPFLFFFDLTKCANISVLIDGCSTTQICVEECPLENWTAMKYTSGLQPFDKEDIKKNIICKTDKIVEKINSLEKLKSVIDNELCAPWQIRSSPARGRCFPIFDKQSEPFIKRWNPHKVLHNVSNWMMNKLHTVYNAYLSGEVKERVVEDMIYVWRYLLIGLFLSMFVCLIYITLLRWIAGLVVWLSLLGIVGLLSFATYFCFNTWQYLSQDPDHTLVNPKGRALRGKLNEILNKSSTWMVLLIISVILLLLTVVILIFLRARIRIAIALIKEGSKAVGSVISSLFFPVFPWIFQLVCVLYFIYIAFLLTSIGRNTFKVHGLNSNNSNCVCKNGYKNGDMCEVDVFQRECTAPGSGGPCVLAGCRFFQQESESFITYFQLYNLFSMLWTLSFFSGVAKMILAGTFATWYWTFKKRDLPFFTLTESIYRTLRFHLGTVAFGSLLIAICNFIRSLIEFAETKLKKYDNFLTKAILCCFRCFFWCLHKFLCFISTNAYIMCSIHGKGFCTSAQDAFSLLMRNVVRVVVVDKVTDFLLFLGKLVVTASMMIAAFYVFHTDELRLLDNSGRDVKLNYFFLPVALIGLGTYLISSIFFSVYATAVDTLFLCFLEDCERNDGSIDRPFFMSKRLMKILGKKNKKPKHN</sequence>
<dbReference type="InterPro" id="IPR007603">
    <property type="entry name" value="Choline_transptr-like"/>
</dbReference>
<dbReference type="STRING" id="195883.A0A482X2J4"/>
<dbReference type="GO" id="GO:0022857">
    <property type="term" value="F:transmembrane transporter activity"/>
    <property type="evidence" value="ECO:0007669"/>
    <property type="project" value="UniProtKB-UniRule"/>
</dbReference>
<feature type="transmembrane region" description="Helical" evidence="7">
    <location>
        <begin position="612"/>
        <end position="633"/>
    </location>
</feature>
<evidence type="ECO:0000256" key="3">
    <source>
        <dbReference type="ARBA" id="ARBA00022692"/>
    </source>
</evidence>
<dbReference type="InParanoid" id="A0A482X2J4"/>
<dbReference type="Proteomes" id="UP000291343">
    <property type="component" value="Unassembled WGS sequence"/>
</dbReference>
<evidence type="ECO:0000256" key="6">
    <source>
        <dbReference type="ARBA" id="ARBA00023180"/>
    </source>
</evidence>
<feature type="transmembrane region" description="Helical" evidence="7">
    <location>
        <begin position="372"/>
        <end position="392"/>
    </location>
</feature>
<dbReference type="GO" id="GO:0005886">
    <property type="term" value="C:plasma membrane"/>
    <property type="evidence" value="ECO:0007669"/>
    <property type="project" value="UniProtKB-SubCell"/>
</dbReference>
<feature type="transmembrane region" description="Helical" evidence="7">
    <location>
        <begin position="319"/>
        <end position="340"/>
    </location>
</feature>
<evidence type="ECO:0000313" key="9">
    <source>
        <dbReference type="Proteomes" id="UP000291343"/>
    </source>
</evidence>
<organism evidence="8 9">
    <name type="scientific">Laodelphax striatellus</name>
    <name type="common">Small brown planthopper</name>
    <name type="synonym">Delphax striatella</name>
    <dbReference type="NCBI Taxonomy" id="195883"/>
    <lineage>
        <taxon>Eukaryota</taxon>
        <taxon>Metazoa</taxon>
        <taxon>Ecdysozoa</taxon>
        <taxon>Arthropoda</taxon>
        <taxon>Hexapoda</taxon>
        <taxon>Insecta</taxon>
        <taxon>Pterygota</taxon>
        <taxon>Neoptera</taxon>
        <taxon>Paraneoptera</taxon>
        <taxon>Hemiptera</taxon>
        <taxon>Auchenorrhyncha</taxon>
        <taxon>Fulgoroidea</taxon>
        <taxon>Delphacidae</taxon>
        <taxon>Criomorphinae</taxon>
        <taxon>Laodelphax</taxon>
    </lineage>
</organism>
<name>A0A482X2J4_LAOST</name>
<evidence type="ECO:0000256" key="1">
    <source>
        <dbReference type="ARBA" id="ARBA00004141"/>
    </source>
</evidence>
<comment type="function">
    <text evidence="7">Choline transporter.</text>
</comment>
<keyword evidence="4 7" id="KW-1133">Transmembrane helix</keyword>
<gene>
    <name evidence="8" type="ORF">LSTR_LSTR002472</name>
</gene>
<evidence type="ECO:0000256" key="5">
    <source>
        <dbReference type="ARBA" id="ARBA00023136"/>
    </source>
</evidence>
<evidence type="ECO:0000256" key="2">
    <source>
        <dbReference type="ARBA" id="ARBA00007168"/>
    </source>
</evidence>
<keyword evidence="5 7" id="KW-0472">Membrane</keyword>
<comment type="subcellular location">
    <subcellularLocation>
        <location evidence="7">Cell membrane</location>
        <topology evidence="7">Multi-pass membrane protein</topology>
    </subcellularLocation>
    <subcellularLocation>
        <location evidence="1">Membrane</location>
        <topology evidence="1">Multi-pass membrane protein</topology>
    </subcellularLocation>
</comment>
<proteinExistence type="inferred from homology"/>
<feature type="transmembrane region" description="Helical" evidence="7">
    <location>
        <begin position="653"/>
        <end position="676"/>
    </location>
</feature>
<dbReference type="EMBL" id="QKKF02019433">
    <property type="protein sequence ID" value="RZF40069.1"/>
    <property type="molecule type" value="Genomic_DNA"/>
</dbReference>
<dbReference type="PANTHER" id="PTHR12385:SF14">
    <property type="entry name" value="CHOLINE TRANSPORTER-LIKE 2"/>
    <property type="match status" value="1"/>
</dbReference>
<reference evidence="8 9" key="1">
    <citation type="journal article" date="2017" name="Gigascience">
        <title>Genome sequence of the small brown planthopper, Laodelphax striatellus.</title>
        <authorList>
            <person name="Zhu J."/>
            <person name="Jiang F."/>
            <person name="Wang X."/>
            <person name="Yang P."/>
            <person name="Bao Y."/>
            <person name="Zhao W."/>
            <person name="Wang W."/>
            <person name="Lu H."/>
            <person name="Wang Q."/>
            <person name="Cui N."/>
            <person name="Li J."/>
            <person name="Chen X."/>
            <person name="Luo L."/>
            <person name="Yu J."/>
            <person name="Kang L."/>
            <person name="Cui F."/>
        </authorList>
    </citation>
    <scope>NUCLEOTIDE SEQUENCE [LARGE SCALE GENOMIC DNA]</scope>
    <source>
        <strain evidence="8">Lst14</strain>
    </source>
</reference>
<protein>
    <recommendedName>
        <fullName evidence="7">Choline transporter-like protein</fullName>
    </recommendedName>
</protein>
<dbReference type="FunCoup" id="A0A482X2J4">
    <property type="interactions" value="236"/>
</dbReference>
<dbReference type="Pfam" id="PF04515">
    <property type="entry name" value="Choline_transpo"/>
    <property type="match status" value="1"/>
</dbReference>
<feature type="transmembrane region" description="Helical" evidence="7">
    <location>
        <begin position="551"/>
        <end position="576"/>
    </location>
</feature>